<dbReference type="OrthoDB" id="912588at2759"/>
<evidence type="ECO:0000313" key="3">
    <source>
        <dbReference type="Proteomes" id="UP000325577"/>
    </source>
</evidence>
<keyword evidence="1" id="KW-1133">Transmembrane helix</keyword>
<accession>A0A5J4ZNT8</accession>
<gene>
    <name evidence="2" type="ORF">F0562_014571</name>
</gene>
<protein>
    <submittedName>
        <fullName evidence="2">Uncharacterized protein</fullName>
    </submittedName>
</protein>
<evidence type="ECO:0000256" key="1">
    <source>
        <dbReference type="SAM" id="Phobius"/>
    </source>
</evidence>
<feature type="transmembrane region" description="Helical" evidence="1">
    <location>
        <begin position="60"/>
        <end position="77"/>
    </location>
</feature>
<proteinExistence type="predicted"/>
<reference evidence="2 3" key="1">
    <citation type="submission" date="2019-09" db="EMBL/GenBank/DDBJ databases">
        <title>A chromosome-level genome assembly of the Chinese tupelo Nyssa sinensis.</title>
        <authorList>
            <person name="Yang X."/>
            <person name="Kang M."/>
            <person name="Yang Y."/>
            <person name="Xiong H."/>
            <person name="Wang M."/>
            <person name="Zhang Z."/>
            <person name="Wang Z."/>
            <person name="Wu H."/>
            <person name="Ma T."/>
            <person name="Liu J."/>
            <person name="Xi Z."/>
        </authorList>
    </citation>
    <scope>NUCLEOTIDE SEQUENCE [LARGE SCALE GENOMIC DNA]</scope>
    <source>
        <strain evidence="2">J267</strain>
        <tissue evidence="2">Leaf</tissue>
    </source>
</reference>
<keyword evidence="3" id="KW-1185">Reference proteome</keyword>
<dbReference type="AlphaFoldDB" id="A0A5J4ZNT8"/>
<keyword evidence="1" id="KW-0472">Membrane</keyword>
<evidence type="ECO:0000313" key="2">
    <source>
        <dbReference type="EMBL" id="KAA8520315.1"/>
    </source>
</evidence>
<sequence>MLNSFHFCYQLERIPKSIAELLETGFCNSYPKPNKVQGTISQKLIFHHLYMYTNMANNKAAVTTVVMMCMLVVVALADEGGKSKRFVNCRSECYFHCMKLGVFTWSECKRDVRRSCS</sequence>
<organism evidence="2 3">
    <name type="scientific">Nyssa sinensis</name>
    <dbReference type="NCBI Taxonomy" id="561372"/>
    <lineage>
        <taxon>Eukaryota</taxon>
        <taxon>Viridiplantae</taxon>
        <taxon>Streptophyta</taxon>
        <taxon>Embryophyta</taxon>
        <taxon>Tracheophyta</taxon>
        <taxon>Spermatophyta</taxon>
        <taxon>Magnoliopsida</taxon>
        <taxon>eudicotyledons</taxon>
        <taxon>Gunneridae</taxon>
        <taxon>Pentapetalae</taxon>
        <taxon>asterids</taxon>
        <taxon>Cornales</taxon>
        <taxon>Nyssaceae</taxon>
        <taxon>Nyssa</taxon>
    </lineage>
</organism>
<dbReference type="EMBL" id="CM018049">
    <property type="protein sequence ID" value="KAA8520315.1"/>
    <property type="molecule type" value="Genomic_DNA"/>
</dbReference>
<dbReference type="Proteomes" id="UP000325577">
    <property type="component" value="Linkage Group LG6"/>
</dbReference>
<keyword evidence="1" id="KW-0812">Transmembrane</keyword>
<name>A0A5J4ZNT8_9ASTE</name>